<proteinExistence type="predicted"/>
<organism evidence="1 2">
    <name type="scientific">Nocardia cyriacigeorgica</name>
    <dbReference type="NCBI Taxonomy" id="135487"/>
    <lineage>
        <taxon>Bacteria</taxon>
        <taxon>Bacillati</taxon>
        <taxon>Actinomycetota</taxon>
        <taxon>Actinomycetes</taxon>
        <taxon>Mycobacteriales</taxon>
        <taxon>Nocardiaceae</taxon>
        <taxon>Nocardia</taxon>
    </lineage>
</organism>
<reference evidence="1 2" key="1">
    <citation type="submission" date="2020-01" db="EMBL/GenBank/DDBJ databases">
        <title>Genetics and antimicrobial susceptibilities of Nocardia species isolated from the soil; a comparison with species isolated from humans.</title>
        <authorList>
            <person name="Carrasco G."/>
            <person name="Monzon S."/>
            <person name="Sansegundo M."/>
            <person name="Garcia E."/>
            <person name="Garrido N."/>
            <person name="Medina M.J."/>
            <person name="Villalon P."/>
            <person name="Ramirez-Arocha A.C."/>
            <person name="Jimenez P."/>
            <person name="Cuesta I."/>
            <person name="Valdezate S."/>
        </authorList>
    </citation>
    <scope>NUCLEOTIDE SEQUENCE [LARGE SCALE GENOMIC DNA]</scope>
    <source>
        <strain evidence="1 2">CNM20110639</strain>
    </source>
</reference>
<comment type="caution">
    <text evidence="1">The sequence shown here is derived from an EMBL/GenBank/DDBJ whole genome shotgun (WGS) entry which is preliminary data.</text>
</comment>
<dbReference type="AlphaFoldDB" id="A0A6P1DDU5"/>
<evidence type="ECO:0000313" key="2">
    <source>
        <dbReference type="Proteomes" id="UP000468928"/>
    </source>
</evidence>
<dbReference type="EMBL" id="JAAGUZ010000224">
    <property type="protein sequence ID" value="NEW48368.1"/>
    <property type="molecule type" value="Genomic_DNA"/>
</dbReference>
<accession>A0A6P1DDU5</accession>
<gene>
    <name evidence="1" type="ORF">GV789_28780</name>
</gene>
<feature type="non-terminal residue" evidence="1">
    <location>
        <position position="1"/>
    </location>
</feature>
<name>A0A6P1DDU5_9NOCA</name>
<sequence>RDYIVTRGLDTTGYPLSELTAHRINIGWMVYVPVPDGEISRAEQIVRHREC</sequence>
<dbReference type="Proteomes" id="UP000468928">
    <property type="component" value="Unassembled WGS sequence"/>
</dbReference>
<evidence type="ECO:0000313" key="1">
    <source>
        <dbReference type="EMBL" id="NEW48368.1"/>
    </source>
</evidence>
<protein>
    <submittedName>
        <fullName evidence="1">Uncharacterized protein</fullName>
    </submittedName>
</protein>